<keyword evidence="2" id="KW-1185">Reference proteome</keyword>
<sequence length="198" mass="21266">MTVHALSRRPRRAAPVVAPAPPVALAAGRLHELCGPARHSCALWIAGALEGPVLWIAPAWPGEGVNPCGMVRWADPGRLLFAAPKRPDDILWCMEEALRSGAVPLVVAELPELPGLTPVRRLHLAAGAAAQAPLGLILTPGDGGAPGVESRWHMAPAHEGEDRRWRLERRRARALPPRSWVLHERDGKRDLVPAGPEG</sequence>
<reference evidence="1 2" key="1">
    <citation type="submission" date="2016-11" db="EMBL/GenBank/DDBJ databases">
        <authorList>
            <person name="Varghese N."/>
            <person name="Submissions S."/>
        </authorList>
    </citation>
    <scope>NUCLEOTIDE SEQUENCE [LARGE SCALE GENOMIC DNA]</scope>
    <source>
        <strain evidence="1 2">DSM 29620</strain>
    </source>
</reference>
<proteinExistence type="predicted"/>
<evidence type="ECO:0000313" key="1">
    <source>
        <dbReference type="EMBL" id="SHJ57773.1"/>
    </source>
</evidence>
<dbReference type="RefSeq" id="WP_223227951.1">
    <property type="nucleotide sequence ID" value="NZ_FNIO01000001.1"/>
</dbReference>
<dbReference type="Proteomes" id="UP000324252">
    <property type="component" value="Unassembled WGS sequence"/>
</dbReference>
<organism evidence="1 2">
    <name type="scientific">Lutimaribacter pacificus</name>
    <dbReference type="NCBI Taxonomy" id="391948"/>
    <lineage>
        <taxon>Bacteria</taxon>
        <taxon>Pseudomonadati</taxon>
        <taxon>Pseudomonadota</taxon>
        <taxon>Alphaproteobacteria</taxon>
        <taxon>Rhodobacterales</taxon>
        <taxon>Roseobacteraceae</taxon>
        <taxon>Lutimaribacter</taxon>
    </lineage>
</organism>
<gene>
    <name evidence="1" type="ORF">SAMN05444142_101695</name>
</gene>
<accession>A0A1H0BCI4</accession>
<dbReference type="InterPro" id="IPR027417">
    <property type="entry name" value="P-loop_NTPase"/>
</dbReference>
<protein>
    <submittedName>
        <fullName evidence="1">Protein ImuA</fullName>
    </submittedName>
</protein>
<dbReference type="EMBL" id="FQZZ01000001">
    <property type="protein sequence ID" value="SHJ57773.1"/>
    <property type="molecule type" value="Genomic_DNA"/>
</dbReference>
<dbReference type="SUPFAM" id="SSF52540">
    <property type="entry name" value="P-loop containing nucleoside triphosphate hydrolases"/>
    <property type="match status" value="1"/>
</dbReference>
<dbReference type="AlphaFoldDB" id="A0A1H0BCI4"/>
<evidence type="ECO:0000313" key="2">
    <source>
        <dbReference type="Proteomes" id="UP000324252"/>
    </source>
</evidence>
<name>A0A1H0BCI4_9RHOB</name>
<dbReference type="Gene3D" id="3.40.50.300">
    <property type="entry name" value="P-loop containing nucleotide triphosphate hydrolases"/>
    <property type="match status" value="1"/>
</dbReference>